<dbReference type="GO" id="GO:0003676">
    <property type="term" value="F:nucleic acid binding"/>
    <property type="evidence" value="ECO:0007669"/>
    <property type="project" value="InterPro"/>
</dbReference>
<reference evidence="1" key="1">
    <citation type="submission" date="2022-03" db="EMBL/GenBank/DDBJ databases">
        <authorList>
            <person name="Tunstrom K."/>
        </authorList>
    </citation>
    <scope>NUCLEOTIDE SEQUENCE</scope>
</reference>
<dbReference type="AlphaFoldDB" id="A0AAU9VCR3"/>
<keyword evidence="2" id="KW-1185">Reference proteome</keyword>
<evidence type="ECO:0000313" key="2">
    <source>
        <dbReference type="Proteomes" id="UP001153954"/>
    </source>
</evidence>
<evidence type="ECO:0000313" key="1">
    <source>
        <dbReference type="EMBL" id="CAH2108037.1"/>
    </source>
</evidence>
<dbReference type="InterPro" id="IPR052709">
    <property type="entry name" value="Transposase-MT_Hybrid"/>
</dbReference>
<gene>
    <name evidence="1" type="ORF">EEDITHA_LOCUS22009</name>
</gene>
<dbReference type="Gene3D" id="3.30.420.10">
    <property type="entry name" value="Ribonuclease H-like superfamily/Ribonuclease H"/>
    <property type="match status" value="1"/>
</dbReference>
<protein>
    <recommendedName>
        <fullName evidence="3">Mariner Mos1 transposase</fullName>
    </recommendedName>
</protein>
<name>A0AAU9VCR3_EUPED</name>
<dbReference type="EMBL" id="CAKOGL010000031">
    <property type="protein sequence ID" value="CAH2108037.1"/>
    <property type="molecule type" value="Genomic_DNA"/>
</dbReference>
<dbReference type="Proteomes" id="UP001153954">
    <property type="component" value="Unassembled WGS sequence"/>
</dbReference>
<dbReference type="InterPro" id="IPR036397">
    <property type="entry name" value="RNaseH_sf"/>
</dbReference>
<dbReference type="PANTHER" id="PTHR46060">
    <property type="entry name" value="MARINER MOS1 TRANSPOSASE-LIKE PROTEIN"/>
    <property type="match status" value="1"/>
</dbReference>
<comment type="caution">
    <text evidence="1">The sequence shown here is derived from an EMBL/GenBank/DDBJ whole genome shotgun (WGS) entry which is preliminary data.</text>
</comment>
<organism evidence="1 2">
    <name type="scientific">Euphydryas editha</name>
    <name type="common">Edith's checkerspot</name>
    <dbReference type="NCBI Taxonomy" id="104508"/>
    <lineage>
        <taxon>Eukaryota</taxon>
        <taxon>Metazoa</taxon>
        <taxon>Ecdysozoa</taxon>
        <taxon>Arthropoda</taxon>
        <taxon>Hexapoda</taxon>
        <taxon>Insecta</taxon>
        <taxon>Pterygota</taxon>
        <taxon>Neoptera</taxon>
        <taxon>Endopterygota</taxon>
        <taxon>Lepidoptera</taxon>
        <taxon>Glossata</taxon>
        <taxon>Ditrysia</taxon>
        <taxon>Papilionoidea</taxon>
        <taxon>Nymphalidae</taxon>
        <taxon>Nymphalinae</taxon>
        <taxon>Euphydryas</taxon>
    </lineage>
</organism>
<dbReference type="PANTHER" id="PTHR46060:SF1">
    <property type="entry name" value="MARINER MOS1 TRANSPOSASE-LIKE PROTEIN"/>
    <property type="match status" value="1"/>
</dbReference>
<accession>A0AAU9VCR3</accession>
<evidence type="ECO:0008006" key="3">
    <source>
        <dbReference type="Google" id="ProtNLM"/>
    </source>
</evidence>
<sequence length="91" mass="10788">MAEQTEQRICIKVIKTLLKRRKRPQLWETGDWLLHHDNAPAHASNIVQQYLLKHSVAQLRQPPYSSDIALCDFWLFPRLKMPLKGHQFDNK</sequence>
<proteinExistence type="predicted"/>